<sequence length="90" mass="10156">MWLVFFFYPQRGERVVLADDWVINCWVAGSNLFEAAVVVELLSSQSNTHFSLVSCRFGGSLKLLFARCGSHNLVKTCFSSFFLLVVNLES</sequence>
<keyword evidence="3" id="KW-1185">Reference proteome</keyword>
<dbReference type="InParanoid" id="K7K1U1"/>
<dbReference type="HOGENOM" id="CLU_2445153_0_0_1"/>
<dbReference type="AlphaFoldDB" id="K7K1U1"/>
<evidence type="ECO:0000313" key="1">
    <source>
        <dbReference type="EMBL" id="KRH74858.1"/>
    </source>
</evidence>
<dbReference type="Proteomes" id="UP000008827">
    <property type="component" value="Chromosome 1"/>
</dbReference>
<name>K7K1U1_SOYBN</name>
<protein>
    <submittedName>
        <fullName evidence="1 2">Uncharacterized protein</fullName>
    </submittedName>
</protein>
<dbReference type="EMBL" id="CM000834">
    <property type="protein sequence ID" value="KRH74858.1"/>
    <property type="molecule type" value="Genomic_DNA"/>
</dbReference>
<organism evidence="1">
    <name type="scientific">Glycine max</name>
    <name type="common">Soybean</name>
    <name type="synonym">Glycine hispida</name>
    <dbReference type="NCBI Taxonomy" id="3847"/>
    <lineage>
        <taxon>Eukaryota</taxon>
        <taxon>Viridiplantae</taxon>
        <taxon>Streptophyta</taxon>
        <taxon>Embryophyta</taxon>
        <taxon>Tracheophyta</taxon>
        <taxon>Spermatophyta</taxon>
        <taxon>Magnoliopsida</taxon>
        <taxon>eudicotyledons</taxon>
        <taxon>Gunneridae</taxon>
        <taxon>Pentapetalae</taxon>
        <taxon>rosids</taxon>
        <taxon>fabids</taxon>
        <taxon>Fabales</taxon>
        <taxon>Fabaceae</taxon>
        <taxon>Papilionoideae</taxon>
        <taxon>50 kb inversion clade</taxon>
        <taxon>NPAAA clade</taxon>
        <taxon>indigoferoid/millettioid clade</taxon>
        <taxon>Phaseoleae</taxon>
        <taxon>Glycine</taxon>
        <taxon>Glycine subgen. Soja</taxon>
    </lineage>
</organism>
<dbReference type="Gramene" id="KRH74858">
    <property type="protein sequence ID" value="KRH74858"/>
    <property type="gene ID" value="GLYMA_01G047200"/>
</dbReference>
<evidence type="ECO:0000313" key="2">
    <source>
        <dbReference type="EnsemblPlants" id="KRH74858"/>
    </source>
</evidence>
<dbReference type="PaxDb" id="3847-GLYMA01G05760.1"/>
<reference evidence="2" key="2">
    <citation type="submission" date="2018-02" db="UniProtKB">
        <authorList>
            <consortium name="EnsemblPlants"/>
        </authorList>
    </citation>
    <scope>IDENTIFICATION</scope>
    <source>
        <strain evidence="2">Williams 82</strain>
    </source>
</reference>
<accession>K7K1U1</accession>
<reference evidence="1 2" key="1">
    <citation type="journal article" date="2010" name="Nature">
        <title>Genome sequence of the palaeopolyploid soybean.</title>
        <authorList>
            <person name="Schmutz J."/>
            <person name="Cannon S.B."/>
            <person name="Schlueter J."/>
            <person name="Ma J."/>
            <person name="Mitros T."/>
            <person name="Nelson W."/>
            <person name="Hyten D.L."/>
            <person name="Song Q."/>
            <person name="Thelen J.J."/>
            <person name="Cheng J."/>
            <person name="Xu D."/>
            <person name="Hellsten U."/>
            <person name="May G.D."/>
            <person name="Yu Y."/>
            <person name="Sakurai T."/>
            <person name="Umezawa T."/>
            <person name="Bhattacharyya M.K."/>
            <person name="Sandhu D."/>
            <person name="Valliyodan B."/>
            <person name="Lindquist E."/>
            <person name="Peto M."/>
            <person name="Grant D."/>
            <person name="Shu S."/>
            <person name="Goodstein D."/>
            <person name="Barry K."/>
            <person name="Futrell-Griggs M."/>
            <person name="Abernathy B."/>
            <person name="Du J."/>
            <person name="Tian Z."/>
            <person name="Zhu L."/>
            <person name="Gill N."/>
            <person name="Joshi T."/>
            <person name="Libault M."/>
            <person name="Sethuraman A."/>
            <person name="Zhang X.-C."/>
            <person name="Shinozaki K."/>
            <person name="Nguyen H.T."/>
            <person name="Wing R.A."/>
            <person name="Cregan P."/>
            <person name="Specht J."/>
            <person name="Grimwood J."/>
            <person name="Rokhsar D."/>
            <person name="Stacey G."/>
            <person name="Shoemaker R.C."/>
            <person name="Jackson S.A."/>
        </authorList>
    </citation>
    <scope>NUCLEOTIDE SEQUENCE</scope>
    <source>
        <strain evidence="2">cv. Williams 82</strain>
        <tissue evidence="1">Callus</tissue>
    </source>
</reference>
<gene>
    <name evidence="1" type="ORF">GLYMA_01G047200</name>
</gene>
<proteinExistence type="predicted"/>
<dbReference type="EnsemblPlants" id="KRH74858">
    <property type="protein sequence ID" value="KRH74858"/>
    <property type="gene ID" value="GLYMA_01G047200"/>
</dbReference>
<evidence type="ECO:0000313" key="3">
    <source>
        <dbReference type="Proteomes" id="UP000008827"/>
    </source>
</evidence>
<reference evidence="1" key="3">
    <citation type="submission" date="2018-07" db="EMBL/GenBank/DDBJ databases">
        <title>WGS assembly of Glycine max.</title>
        <authorList>
            <person name="Schmutz J."/>
            <person name="Cannon S."/>
            <person name="Schlueter J."/>
            <person name="Ma J."/>
            <person name="Mitros T."/>
            <person name="Nelson W."/>
            <person name="Hyten D."/>
            <person name="Song Q."/>
            <person name="Thelen J."/>
            <person name="Cheng J."/>
            <person name="Xu D."/>
            <person name="Hellsten U."/>
            <person name="May G."/>
            <person name="Yu Y."/>
            <person name="Sakurai T."/>
            <person name="Umezawa T."/>
            <person name="Bhattacharyya M."/>
            <person name="Sandhu D."/>
            <person name="Valliyodan B."/>
            <person name="Lindquist E."/>
            <person name="Peto M."/>
            <person name="Grant D."/>
            <person name="Shu S."/>
            <person name="Goodstein D."/>
            <person name="Barry K."/>
            <person name="Futrell-Griggs M."/>
            <person name="Abernathy B."/>
            <person name="Du J."/>
            <person name="Tian Z."/>
            <person name="Zhu L."/>
            <person name="Gill N."/>
            <person name="Joshi T."/>
            <person name="Libault M."/>
            <person name="Sethuraman A."/>
            <person name="Zhang X."/>
            <person name="Shinozaki K."/>
            <person name="Nguyen H."/>
            <person name="Wing R."/>
            <person name="Cregan P."/>
            <person name="Specht J."/>
            <person name="Grimwood J."/>
            <person name="Rokhsar D."/>
            <person name="Stacey G."/>
            <person name="Shoemaker R."/>
            <person name="Jackson S."/>
        </authorList>
    </citation>
    <scope>NUCLEOTIDE SEQUENCE</scope>
    <source>
        <tissue evidence="1">Callus</tissue>
    </source>
</reference>